<evidence type="ECO:0000313" key="2">
    <source>
        <dbReference type="Proteomes" id="UP000216035"/>
    </source>
</evidence>
<protein>
    <submittedName>
        <fullName evidence="1">Uncharacterized protein</fullName>
    </submittedName>
</protein>
<name>A0A256AFR7_9FLAO</name>
<dbReference type="EMBL" id="NOXX01000003">
    <property type="protein sequence ID" value="OYQ52572.1"/>
    <property type="molecule type" value="Genomic_DNA"/>
</dbReference>
<accession>A0A256AFR7</accession>
<dbReference type="AlphaFoldDB" id="A0A256AFR7"/>
<evidence type="ECO:0000313" key="1">
    <source>
        <dbReference type="EMBL" id="OYQ52572.1"/>
    </source>
</evidence>
<sequence>MAIKSMIPQTICIFIFLCFASCKNQNDQELLIHYQSYQLYLSLPENADAKSPPILNLAFKVKNLTDREVFFASKGNEYDDIKSKLYLLDTLNNKKYLFYSNNINFLKPNEEITIIGTLEIREHKNLFGLDEAFFNKLNFKKDSLLLSQKAANLINRCEMYYCQEKSDIQFFKLQNENVTSLIGNLPIKIERN</sequence>
<reference evidence="1 2" key="1">
    <citation type="submission" date="2017-07" db="EMBL/GenBank/DDBJ databases">
        <title>Flavobacterium cyanobacteriorum sp. nov., isolated from cyanobacterial aggregates in a eutrophic lake.</title>
        <authorList>
            <person name="Cai H."/>
        </authorList>
    </citation>
    <scope>NUCLEOTIDE SEQUENCE [LARGE SCALE GENOMIC DNA]</scope>
    <source>
        <strain evidence="1 2">TH167</strain>
    </source>
</reference>
<dbReference type="Proteomes" id="UP000216035">
    <property type="component" value="Unassembled WGS sequence"/>
</dbReference>
<keyword evidence="2" id="KW-1185">Reference proteome</keyword>
<proteinExistence type="predicted"/>
<organism evidence="1 2">
    <name type="scientific">Flavobacterium aurantiibacter</name>
    <dbReference type="NCBI Taxonomy" id="2023067"/>
    <lineage>
        <taxon>Bacteria</taxon>
        <taxon>Pseudomonadati</taxon>
        <taxon>Bacteroidota</taxon>
        <taxon>Flavobacteriia</taxon>
        <taxon>Flavobacteriales</taxon>
        <taxon>Flavobacteriaceae</taxon>
        <taxon>Flavobacterium</taxon>
    </lineage>
</organism>
<gene>
    <name evidence="1" type="ORF">CHX27_00025</name>
</gene>
<dbReference type="OrthoDB" id="1378877at2"/>
<comment type="caution">
    <text evidence="1">The sequence shown here is derived from an EMBL/GenBank/DDBJ whole genome shotgun (WGS) entry which is preliminary data.</text>
</comment>
<dbReference type="RefSeq" id="WP_094484756.1">
    <property type="nucleotide sequence ID" value="NZ_NOXX01000003.1"/>
</dbReference>